<feature type="domain" description="AB hydrolase-1" evidence="1">
    <location>
        <begin position="26"/>
        <end position="244"/>
    </location>
</feature>
<dbReference type="InterPro" id="IPR029058">
    <property type="entry name" value="AB_hydrolase_fold"/>
</dbReference>
<dbReference type="EMBL" id="BAAACA010000006">
    <property type="protein sequence ID" value="GAA0585440.1"/>
    <property type="molecule type" value="Genomic_DNA"/>
</dbReference>
<dbReference type="Proteomes" id="UP001500668">
    <property type="component" value="Unassembled WGS sequence"/>
</dbReference>
<gene>
    <name evidence="2" type="ORF">GCM10010394_12940</name>
</gene>
<keyword evidence="2" id="KW-0378">Hydrolase</keyword>
<evidence type="ECO:0000313" key="3">
    <source>
        <dbReference type="Proteomes" id="UP001500668"/>
    </source>
</evidence>
<dbReference type="Pfam" id="PF12697">
    <property type="entry name" value="Abhydrolase_6"/>
    <property type="match status" value="1"/>
</dbReference>
<keyword evidence="3" id="KW-1185">Reference proteome</keyword>
<reference evidence="2 3" key="1">
    <citation type="journal article" date="2019" name="Int. J. Syst. Evol. Microbiol.">
        <title>The Global Catalogue of Microorganisms (GCM) 10K type strain sequencing project: providing services to taxonomists for standard genome sequencing and annotation.</title>
        <authorList>
            <consortium name="The Broad Institute Genomics Platform"/>
            <consortium name="The Broad Institute Genome Sequencing Center for Infectious Disease"/>
            <person name="Wu L."/>
            <person name="Ma J."/>
        </authorList>
    </citation>
    <scope>NUCLEOTIDE SEQUENCE [LARGE SCALE GENOMIC DNA]</scope>
    <source>
        <strain evidence="2 3">JCM 5067</strain>
    </source>
</reference>
<dbReference type="SUPFAM" id="SSF53474">
    <property type="entry name" value="alpha/beta-Hydrolases"/>
    <property type="match status" value="1"/>
</dbReference>
<accession>A0ABN1F907</accession>
<evidence type="ECO:0000259" key="1">
    <source>
        <dbReference type="Pfam" id="PF12697"/>
    </source>
</evidence>
<evidence type="ECO:0000313" key="2">
    <source>
        <dbReference type="EMBL" id="GAA0585440.1"/>
    </source>
</evidence>
<name>A0ABN1F907_9ACTN</name>
<sequence length="269" mass="27911">MDPTDTVWSPDGTPLAYERTGEGPPVILVGGAFCTRETHRELAALLAPRFTVFNYDRRGRGASGNTLPYAVGREVEDLAALVGAAGGTALLYGLSSGGALALEAVAGGLPVTAVAVYEPPYALEAERRAGNVRYGERLAALLADERRADAVELFLARIGMPPSAIDRFRLSPMWPGMVALAHTLAYDHAVLGDAALPVERLASVGVPVLAVCGGDSPTWLRAPAAAIAGAVPDGRALSLPGQTHEFSARALAPVLAGFFEGRQGPPLPP</sequence>
<protein>
    <submittedName>
        <fullName evidence="2">Alpha/beta hydrolase</fullName>
    </submittedName>
</protein>
<dbReference type="InterPro" id="IPR000073">
    <property type="entry name" value="AB_hydrolase_1"/>
</dbReference>
<proteinExistence type="predicted"/>
<dbReference type="GO" id="GO:0016787">
    <property type="term" value="F:hydrolase activity"/>
    <property type="evidence" value="ECO:0007669"/>
    <property type="project" value="UniProtKB-KW"/>
</dbReference>
<comment type="caution">
    <text evidence="2">The sequence shown here is derived from an EMBL/GenBank/DDBJ whole genome shotgun (WGS) entry which is preliminary data.</text>
</comment>
<organism evidence="2 3">
    <name type="scientific">Streptomyces crystallinus</name>
    <dbReference type="NCBI Taxonomy" id="68191"/>
    <lineage>
        <taxon>Bacteria</taxon>
        <taxon>Bacillati</taxon>
        <taxon>Actinomycetota</taxon>
        <taxon>Actinomycetes</taxon>
        <taxon>Kitasatosporales</taxon>
        <taxon>Streptomycetaceae</taxon>
        <taxon>Streptomyces</taxon>
    </lineage>
</organism>
<dbReference type="Gene3D" id="3.40.50.1820">
    <property type="entry name" value="alpha/beta hydrolase"/>
    <property type="match status" value="1"/>
</dbReference>